<keyword evidence="9" id="KW-0969">Cilium</keyword>
<dbReference type="GO" id="GO:0005874">
    <property type="term" value="C:microtubule"/>
    <property type="evidence" value="ECO:0007669"/>
    <property type="project" value="UniProtKB-KW"/>
</dbReference>
<dbReference type="GO" id="GO:0005868">
    <property type="term" value="C:cytoplasmic dynein complex"/>
    <property type="evidence" value="ECO:0007669"/>
    <property type="project" value="InterPro"/>
</dbReference>
<dbReference type="GO" id="GO:0045504">
    <property type="term" value="F:dynein heavy chain binding"/>
    <property type="evidence" value="ECO:0007669"/>
    <property type="project" value="TreeGrafter"/>
</dbReference>
<dbReference type="GO" id="GO:0035735">
    <property type="term" value="P:intraciliary transport involved in cilium assembly"/>
    <property type="evidence" value="ECO:0007669"/>
    <property type="project" value="InterPro"/>
</dbReference>
<organism evidence="13 14">
    <name type="scientific">Schistosoma mattheei</name>
    <dbReference type="NCBI Taxonomy" id="31246"/>
    <lineage>
        <taxon>Eukaryota</taxon>
        <taxon>Metazoa</taxon>
        <taxon>Spiralia</taxon>
        <taxon>Lophotrochozoa</taxon>
        <taxon>Platyhelminthes</taxon>
        <taxon>Trematoda</taxon>
        <taxon>Digenea</taxon>
        <taxon>Strigeidida</taxon>
        <taxon>Schistosomatoidea</taxon>
        <taxon>Schistosomatidae</taxon>
        <taxon>Schistosoma</taxon>
    </lineage>
</organism>
<dbReference type="EMBL" id="UZAL01031231">
    <property type="protein sequence ID" value="VDP57320.1"/>
    <property type="molecule type" value="Genomic_DNA"/>
</dbReference>
<sequence>GKSTIINRFLEKDETPKSTLALDYNFGRKGAGNYHFSSTKEDGILKRIRAVLNHIAFNGKDITNVQIETGKPLAIPVGVDSFSNIGNHYLISYVIFCDWGPTRVGQEWCDEPANVEVTPHRTPPYANIEIGRLTAKSPLEMWKNIFCSKFPQKSGLALSLSNITHNLADPSKDPQYSEPLIDSARKVKDEELESKRRQSERHMYNLLQQVTSEGLIIV</sequence>
<evidence type="ECO:0000256" key="9">
    <source>
        <dbReference type="ARBA" id="ARBA00023069"/>
    </source>
</evidence>
<keyword evidence="8" id="KW-0243">Dynein</keyword>
<proteinExistence type="inferred from homology"/>
<dbReference type="PANTHER" id="PTHR13236:SF0">
    <property type="entry name" value="CYTOPLASMIC DYNEIN 2 LIGHT INTERMEDIATE CHAIN 1"/>
    <property type="match status" value="1"/>
</dbReference>
<keyword evidence="5" id="KW-0963">Cytoplasm</keyword>
<evidence type="ECO:0000256" key="2">
    <source>
        <dbReference type="ARBA" id="ARBA00004245"/>
    </source>
</evidence>
<evidence type="ECO:0000256" key="12">
    <source>
        <dbReference type="ARBA" id="ARBA00023273"/>
    </source>
</evidence>
<protein>
    <submittedName>
        <fullName evidence="13">Uncharacterized protein</fullName>
    </submittedName>
</protein>
<dbReference type="GO" id="GO:0035721">
    <property type="term" value="P:intraciliary retrograde transport"/>
    <property type="evidence" value="ECO:0007669"/>
    <property type="project" value="InterPro"/>
</dbReference>
<evidence type="ECO:0000256" key="6">
    <source>
        <dbReference type="ARBA" id="ARBA00022701"/>
    </source>
</evidence>
<reference evidence="13 14" key="1">
    <citation type="submission" date="2018-11" db="EMBL/GenBank/DDBJ databases">
        <authorList>
            <consortium name="Pathogen Informatics"/>
        </authorList>
    </citation>
    <scope>NUCLEOTIDE SEQUENCE [LARGE SCALE GENOMIC DNA]</scope>
    <source>
        <strain>Denwood</strain>
        <strain evidence="14">Zambia</strain>
    </source>
</reference>
<name>A0A183P9Z3_9TREM</name>
<evidence type="ECO:0000256" key="1">
    <source>
        <dbReference type="ARBA" id="ARBA00004138"/>
    </source>
</evidence>
<keyword evidence="7" id="KW-0970">Cilium biogenesis/degradation</keyword>
<accession>A0A183P9Z3</accession>
<evidence type="ECO:0000256" key="8">
    <source>
        <dbReference type="ARBA" id="ARBA00023017"/>
    </source>
</evidence>
<keyword evidence="12" id="KW-0966">Cell projection</keyword>
<dbReference type="STRING" id="31246.A0A183P9Z3"/>
<dbReference type="InterPro" id="IPR040045">
    <property type="entry name" value="DYNC2LI1"/>
</dbReference>
<keyword evidence="10" id="KW-0505">Motor protein</keyword>
<evidence type="ECO:0000256" key="10">
    <source>
        <dbReference type="ARBA" id="ARBA00023175"/>
    </source>
</evidence>
<dbReference type="PANTHER" id="PTHR13236">
    <property type="entry name" value="DYNEIN 2 LIGHT INTERMEDIATE CHAIN, ISOFORM 2"/>
    <property type="match status" value="1"/>
</dbReference>
<evidence type="ECO:0000256" key="7">
    <source>
        <dbReference type="ARBA" id="ARBA00022794"/>
    </source>
</evidence>
<keyword evidence="14" id="KW-1185">Reference proteome</keyword>
<feature type="non-terminal residue" evidence="13">
    <location>
        <position position="1"/>
    </location>
</feature>
<comment type="similarity">
    <text evidence="3">Belongs to the dynein light intermediate chain family.</text>
</comment>
<dbReference type="Proteomes" id="UP000269396">
    <property type="component" value="Unassembled WGS sequence"/>
</dbReference>
<evidence type="ECO:0000256" key="3">
    <source>
        <dbReference type="ARBA" id="ARBA00006831"/>
    </source>
</evidence>
<dbReference type="GO" id="GO:0005930">
    <property type="term" value="C:axoneme"/>
    <property type="evidence" value="ECO:0007669"/>
    <property type="project" value="TreeGrafter"/>
</dbReference>
<evidence type="ECO:0000313" key="13">
    <source>
        <dbReference type="EMBL" id="VDP57320.1"/>
    </source>
</evidence>
<evidence type="ECO:0000313" key="14">
    <source>
        <dbReference type="Proteomes" id="UP000269396"/>
    </source>
</evidence>
<dbReference type="GO" id="GO:0036064">
    <property type="term" value="C:ciliary basal body"/>
    <property type="evidence" value="ECO:0007669"/>
    <property type="project" value="TreeGrafter"/>
</dbReference>
<keyword evidence="4" id="KW-0217">Developmental protein</keyword>
<evidence type="ECO:0000256" key="11">
    <source>
        <dbReference type="ARBA" id="ARBA00023212"/>
    </source>
</evidence>
<dbReference type="AlphaFoldDB" id="A0A183P9Z3"/>
<comment type="subcellular location">
    <subcellularLocation>
        <location evidence="1">Cell projection</location>
        <location evidence="1">Cilium</location>
    </subcellularLocation>
    <subcellularLocation>
        <location evidence="2">Cytoplasm</location>
        <location evidence="2">Cytoskeleton</location>
    </subcellularLocation>
</comment>
<gene>
    <name evidence="13" type="ORF">SMTD_LOCUS11179</name>
</gene>
<evidence type="ECO:0000256" key="5">
    <source>
        <dbReference type="ARBA" id="ARBA00022490"/>
    </source>
</evidence>
<keyword evidence="11" id="KW-0206">Cytoskeleton</keyword>
<evidence type="ECO:0000256" key="4">
    <source>
        <dbReference type="ARBA" id="ARBA00022473"/>
    </source>
</evidence>
<keyword evidence="6" id="KW-0493">Microtubule</keyword>